<organism evidence="8 9">
    <name type="scientific">Amblyomma americanum</name>
    <name type="common">Lone star tick</name>
    <dbReference type="NCBI Taxonomy" id="6943"/>
    <lineage>
        <taxon>Eukaryota</taxon>
        <taxon>Metazoa</taxon>
        <taxon>Ecdysozoa</taxon>
        <taxon>Arthropoda</taxon>
        <taxon>Chelicerata</taxon>
        <taxon>Arachnida</taxon>
        <taxon>Acari</taxon>
        <taxon>Parasitiformes</taxon>
        <taxon>Ixodida</taxon>
        <taxon>Ixodoidea</taxon>
        <taxon>Ixodidae</taxon>
        <taxon>Amblyomminae</taxon>
        <taxon>Amblyomma</taxon>
    </lineage>
</organism>
<evidence type="ECO:0000256" key="2">
    <source>
        <dbReference type="ARBA" id="ARBA00022679"/>
    </source>
</evidence>
<keyword evidence="2" id="KW-0808">Transferase</keyword>
<feature type="domain" description="Gcp-like" evidence="7">
    <location>
        <begin position="42"/>
        <end position="166"/>
    </location>
</feature>
<keyword evidence="4" id="KW-0479">Metal-binding</keyword>
<dbReference type="InterPro" id="IPR043129">
    <property type="entry name" value="ATPase_NBD"/>
</dbReference>
<evidence type="ECO:0000313" key="8">
    <source>
        <dbReference type="EMBL" id="KAK8785045.1"/>
    </source>
</evidence>
<dbReference type="SUPFAM" id="SSF53067">
    <property type="entry name" value="Actin-like ATPase domain"/>
    <property type="match status" value="1"/>
</dbReference>
<keyword evidence="3" id="KW-0819">tRNA processing</keyword>
<dbReference type="InterPro" id="IPR000905">
    <property type="entry name" value="Gcp-like_dom"/>
</dbReference>
<evidence type="ECO:0000256" key="5">
    <source>
        <dbReference type="ARBA" id="ARBA00023315"/>
    </source>
</evidence>
<reference evidence="8 9" key="1">
    <citation type="journal article" date="2023" name="Arcadia Sci">
        <title>De novo assembly of a long-read Amblyomma americanum tick genome.</title>
        <authorList>
            <person name="Chou S."/>
            <person name="Poskanzer K.E."/>
            <person name="Rollins M."/>
            <person name="Thuy-Boun P.S."/>
        </authorList>
    </citation>
    <scope>NUCLEOTIDE SEQUENCE [LARGE SCALE GENOMIC DNA]</scope>
    <source>
        <strain evidence="8">F_SG_1</strain>
        <tissue evidence="8">Salivary glands</tissue>
    </source>
</reference>
<dbReference type="PANTHER" id="PTHR11735">
    <property type="entry name" value="TRNA N6-ADENOSINE THREONYLCARBAMOYLTRANSFERASE"/>
    <property type="match status" value="1"/>
</dbReference>
<dbReference type="GO" id="GO:0005739">
    <property type="term" value="C:mitochondrion"/>
    <property type="evidence" value="ECO:0007669"/>
    <property type="project" value="TreeGrafter"/>
</dbReference>
<sequence>MLLHAKRQEYCRKYCTSARSVILGIETSCDDTAVGIVDDSGNILGEAAHSQLAIHIEYGGIIPPIARDMHKENIARVTEDALRHCAVPIEEMTAIAVTNRPGMSLSLRVGADHAIELARRYCKPLIPVHHMEAHATAVRLQHRQVPLQSASKSCVCQQQGFAGYQVSEYVARKTHLFLL</sequence>
<dbReference type="PRINTS" id="PR00789">
    <property type="entry name" value="OSIALOPTASE"/>
</dbReference>
<evidence type="ECO:0000259" key="7">
    <source>
        <dbReference type="Pfam" id="PF00814"/>
    </source>
</evidence>
<name>A0AAQ4FE83_AMBAM</name>
<dbReference type="GO" id="GO:0046872">
    <property type="term" value="F:metal ion binding"/>
    <property type="evidence" value="ECO:0007669"/>
    <property type="project" value="UniProtKB-KW"/>
</dbReference>
<dbReference type="GO" id="GO:0008033">
    <property type="term" value="P:tRNA processing"/>
    <property type="evidence" value="ECO:0007669"/>
    <property type="project" value="UniProtKB-KW"/>
</dbReference>
<dbReference type="Proteomes" id="UP001321473">
    <property type="component" value="Unassembled WGS sequence"/>
</dbReference>
<dbReference type="EMBL" id="JARKHS020003995">
    <property type="protein sequence ID" value="KAK8785045.1"/>
    <property type="molecule type" value="Genomic_DNA"/>
</dbReference>
<dbReference type="Gene3D" id="3.30.420.40">
    <property type="match status" value="1"/>
</dbReference>
<accession>A0AAQ4FE83</accession>
<dbReference type="EC" id="2.3.1.234" evidence="1"/>
<dbReference type="AlphaFoldDB" id="A0AAQ4FE83"/>
<dbReference type="GO" id="GO:0061711">
    <property type="term" value="F:tRNA N(6)-L-threonylcarbamoyladenine synthase activity"/>
    <property type="evidence" value="ECO:0007669"/>
    <property type="project" value="UniProtKB-EC"/>
</dbReference>
<comment type="catalytic activity">
    <reaction evidence="6">
        <text>L-threonylcarbamoyladenylate + adenosine(37) in tRNA = N(6)-L-threonylcarbamoyladenosine(37) in tRNA + AMP + H(+)</text>
        <dbReference type="Rhea" id="RHEA:37059"/>
        <dbReference type="Rhea" id="RHEA-COMP:10162"/>
        <dbReference type="Rhea" id="RHEA-COMP:10163"/>
        <dbReference type="ChEBI" id="CHEBI:15378"/>
        <dbReference type="ChEBI" id="CHEBI:73682"/>
        <dbReference type="ChEBI" id="CHEBI:74411"/>
        <dbReference type="ChEBI" id="CHEBI:74418"/>
        <dbReference type="ChEBI" id="CHEBI:456215"/>
        <dbReference type="EC" id="2.3.1.234"/>
    </reaction>
</comment>
<evidence type="ECO:0000256" key="4">
    <source>
        <dbReference type="ARBA" id="ARBA00022723"/>
    </source>
</evidence>
<evidence type="ECO:0000256" key="1">
    <source>
        <dbReference type="ARBA" id="ARBA00012156"/>
    </source>
</evidence>
<dbReference type="PANTHER" id="PTHR11735:SF6">
    <property type="entry name" value="TRNA N6-ADENOSINE THREONYLCARBAMOYLTRANSFERASE, MITOCHONDRIAL"/>
    <property type="match status" value="1"/>
</dbReference>
<gene>
    <name evidence="8" type="ORF">V5799_008591</name>
</gene>
<evidence type="ECO:0000256" key="3">
    <source>
        <dbReference type="ARBA" id="ARBA00022694"/>
    </source>
</evidence>
<dbReference type="Pfam" id="PF00814">
    <property type="entry name" value="TsaD"/>
    <property type="match status" value="1"/>
</dbReference>
<keyword evidence="9" id="KW-1185">Reference proteome</keyword>
<proteinExistence type="predicted"/>
<dbReference type="InterPro" id="IPR017861">
    <property type="entry name" value="KAE1/TsaD"/>
</dbReference>
<evidence type="ECO:0000256" key="6">
    <source>
        <dbReference type="ARBA" id="ARBA00048117"/>
    </source>
</evidence>
<evidence type="ECO:0000313" key="9">
    <source>
        <dbReference type="Proteomes" id="UP001321473"/>
    </source>
</evidence>
<protein>
    <recommendedName>
        <fullName evidence="1">N(6)-L-threonylcarbamoyladenine synthase</fullName>
        <ecNumber evidence="1">2.3.1.234</ecNumber>
    </recommendedName>
</protein>
<keyword evidence="5" id="KW-0012">Acyltransferase</keyword>
<comment type="caution">
    <text evidence="8">The sequence shown here is derived from an EMBL/GenBank/DDBJ whole genome shotgun (WGS) entry which is preliminary data.</text>
</comment>